<reference evidence="7" key="1">
    <citation type="journal article" date="2016" name="Genome Announc.">
        <title>Draft genome sequences of fungus Aspergillus calidoustus.</title>
        <authorList>
            <person name="Horn F."/>
            <person name="Linde J."/>
            <person name="Mattern D.J."/>
            <person name="Walther G."/>
            <person name="Guthke R."/>
            <person name="Scherlach K."/>
            <person name="Martin K."/>
            <person name="Brakhage A.A."/>
            <person name="Petzke L."/>
            <person name="Valiante V."/>
        </authorList>
    </citation>
    <scope>NUCLEOTIDE SEQUENCE [LARGE SCALE GENOMIC DNA]</scope>
    <source>
        <strain evidence="7">SF006504</strain>
    </source>
</reference>
<dbReference type="InterPro" id="IPR023352">
    <property type="entry name" value="MAPEG-like_dom_sf"/>
</dbReference>
<dbReference type="GO" id="GO:0016020">
    <property type="term" value="C:membrane"/>
    <property type="evidence" value="ECO:0007669"/>
    <property type="project" value="UniProtKB-SubCell"/>
</dbReference>
<evidence type="ECO:0008006" key="8">
    <source>
        <dbReference type="Google" id="ProtNLM"/>
    </source>
</evidence>
<keyword evidence="2 5" id="KW-0812">Transmembrane</keyword>
<feature type="transmembrane region" description="Helical" evidence="5">
    <location>
        <begin position="6"/>
        <end position="29"/>
    </location>
</feature>
<sequence length="148" mass="16531">MSTTQIPALLQPIIALNGWTFAMEIWMYATRIPVFTRLKVAADNTRTRADMDRLTPAPVRWKADNYNNLFEQPTQFYAIALVLAIARRAAGEADNALDLKLAWVYVGLRIVHSLTQATTNNIMRRFSLYIASSGVVAALGVRAAMLVF</sequence>
<dbReference type="STRING" id="454130.A0A0U5GF26"/>
<dbReference type="EMBL" id="CDMC01000013">
    <property type="protein sequence ID" value="CEL09288.1"/>
    <property type="molecule type" value="Genomic_DNA"/>
</dbReference>
<keyword evidence="3 5" id="KW-1133">Transmembrane helix</keyword>
<proteinExistence type="predicted"/>
<evidence type="ECO:0000256" key="4">
    <source>
        <dbReference type="ARBA" id="ARBA00023136"/>
    </source>
</evidence>
<dbReference type="Pfam" id="PF01124">
    <property type="entry name" value="MAPEG"/>
    <property type="match status" value="1"/>
</dbReference>
<dbReference type="OrthoDB" id="4456959at2759"/>
<comment type="subcellular location">
    <subcellularLocation>
        <location evidence="1">Membrane</location>
    </subcellularLocation>
</comment>
<evidence type="ECO:0000313" key="6">
    <source>
        <dbReference type="EMBL" id="CEL09288.1"/>
    </source>
</evidence>
<dbReference type="OMA" id="WTFAMEA"/>
<dbReference type="AlphaFoldDB" id="A0A0U5GF26"/>
<gene>
    <name evidence="6" type="ORF">ASPCAL12426</name>
</gene>
<keyword evidence="7" id="KW-1185">Reference proteome</keyword>
<dbReference type="Gene3D" id="1.20.120.550">
    <property type="entry name" value="Membrane associated eicosanoid/glutathione metabolism-like domain"/>
    <property type="match status" value="1"/>
</dbReference>
<evidence type="ECO:0000256" key="3">
    <source>
        <dbReference type="ARBA" id="ARBA00022989"/>
    </source>
</evidence>
<evidence type="ECO:0000256" key="5">
    <source>
        <dbReference type="SAM" id="Phobius"/>
    </source>
</evidence>
<keyword evidence="4 5" id="KW-0472">Membrane</keyword>
<evidence type="ECO:0000256" key="1">
    <source>
        <dbReference type="ARBA" id="ARBA00004370"/>
    </source>
</evidence>
<dbReference type="SUPFAM" id="SSF161084">
    <property type="entry name" value="MAPEG domain-like"/>
    <property type="match status" value="1"/>
</dbReference>
<dbReference type="InterPro" id="IPR001129">
    <property type="entry name" value="Membr-assoc_MAPEG"/>
</dbReference>
<dbReference type="Proteomes" id="UP000054771">
    <property type="component" value="Unassembled WGS sequence"/>
</dbReference>
<organism evidence="6 7">
    <name type="scientific">Aspergillus calidoustus</name>
    <dbReference type="NCBI Taxonomy" id="454130"/>
    <lineage>
        <taxon>Eukaryota</taxon>
        <taxon>Fungi</taxon>
        <taxon>Dikarya</taxon>
        <taxon>Ascomycota</taxon>
        <taxon>Pezizomycotina</taxon>
        <taxon>Eurotiomycetes</taxon>
        <taxon>Eurotiomycetidae</taxon>
        <taxon>Eurotiales</taxon>
        <taxon>Aspergillaceae</taxon>
        <taxon>Aspergillus</taxon>
        <taxon>Aspergillus subgen. Nidulantes</taxon>
    </lineage>
</organism>
<evidence type="ECO:0000313" key="7">
    <source>
        <dbReference type="Proteomes" id="UP000054771"/>
    </source>
</evidence>
<protein>
    <recommendedName>
        <fullName evidence="8">MAPEG family protein</fullName>
    </recommendedName>
</protein>
<accession>A0A0U5GF26</accession>
<evidence type="ECO:0000256" key="2">
    <source>
        <dbReference type="ARBA" id="ARBA00022692"/>
    </source>
</evidence>
<name>A0A0U5GF26_ASPCI</name>
<feature type="transmembrane region" description="Helical" evidence="5">
    <location>
        <begin position="126"/>
        <end position="147"/>
    </location>
</feature>